<gene>
    <name evidence="1" type="ORF">PNW85_01160</name>
</gene>
<evidence type="ECO:0000313" key="1">
    <source>
        <dbReference type="EMBL" id="MDB8685295.1"/>
    </source>
</evidence>
<sequence>MGEVWTEDFAVLELVQELRAAVSASNLKAWEMCQQRLEEKLDLSKKINRQYTEGYRTCLEYQKGKFLEDEWIRRHRKTLSYTRKEPMEQRMFCEERAHVFTNTETILLQQIALAEKIRGEKEKAVEIWELILKDYGRSRIRMENHFKEVMLIWSNLANTLPDVGKTKEGIALADQGIRMVLEKGQGPLNMLFANRIYAMKEAGQDVRKEQFEQAYALSEMFGDLELQNSLKYYIQKNWPSKEKIH</sequence>
<dbReference type="EMBL" id="JAQMLA010000002">
    <property type="protein sequence ID" value="MDB8685295.1"/>
    <property type="molecule type" value="Genomic_DNA"/>
</dbReference>
<comment type="caution">
    <text evidence="1">The sequence shown here is derived from an EMBL/GenBank/DDBJ whole genome shotgun (WGS) entry which is preliminary data.</text>
</comment>
<evidence type="ECO:0000313" key="2">
    <source>
        <dbReference type="Proteomes" id="UP001212160"/>
    </source>
</evidence>
<reference evidence="1" key="1">
    <citation type="submission" date="2023-01" db="EMBL/GenBank/DDBJ databases">
        <title>Human gut microbiome strain richness.</title>
        <authorList>
            <person name="Chen-Liaw A."/>
        </authorList>
    </citation>
    <scope>NUCLEOTIDE SEQUENCE</scope>
    <source>
        <strain evidence="1">RTP21484st1_H11_RTP21484_190118</strain>
    </source>
</reference>
<dbReference type="Proteomes" id="UP001212160">
    <property type="component" value="Unassembled WGS sequence"/>
</dbReference>
<accession>A0AAW6D7M7</accession>
<dbReference type="RefSeq" id="WP_272107453.1">
    <property type="nucleotide sequence ID" value="NZ_DAWDPA010000010.1"/>
</dbReference>
<name>A0AAW6D7M7_MEDGN</name>
<dbReference type="AlphaFoldDB" id="A0AAW6D7M7"/>
<dbReference type="InterPro" id="IPR011990">
    <property type="entry name" value="TPR-like_helical_dom_sf"/>
</dbReference>
<proteinExistence type="predicted"/>
<dbReference type="Gene3D" id="1.25.40.10">
    <property type="entry name" value="Tetratricopeptide repeat domain"/>
    <property type="match status" value="1"/>
</dbReference>
<protein>
    <submittedName>
        <fullName evidence="1">Uncharacterized protein</fullName>
    </submittedName>
</protein>
<organism evidence="1 2">
    <name type="scientific">Mediterraneibacter gnavus</name>
    <name type="common">Ruminococcus gnavus</name>
    <dbReference type="NCBI Taxonomy" id="33038"/>
    <lineage>
        <taxon>Bacteria</taxon>
        <taxon>Bacillati</taxon>
        <taxon>Bacillota</taxon>
        <taxon>Clostridia</taxon>
        <taxon>Lachnospirales</taxon>
        <taxon>Lachnospiraceae</taxon>
        <taxon>Mediterraneibacter</taxon>
    </lineage>
</organism>